<keyword evidence="1" id="KW-0973">c-di-GMP</keyword>
<feature type="domain" description="PilZ" evidence="4">
    <location>
        <begin position="112"/>
        <end position="203"/>
    </location>
</feature>
<evidence type="ECO:0000259" key="4">
    <source>
        <dbReference type="Pfam" id="PF07238"/>
    </source>
</evidence>
<dbReference type="EMBL" id="MJMJ01000045">
    <property type="protein sequence ID" value="OLQ85895.1"/>
    <property type="molecule type" value="Genomic_DNA"/>
</dbReference>
<name>A0A1Q9HA92_9VIBR</name>
<dbReference type="Proteomes" id="UP000186039">
    <property type="component" value="Unassembled WGS sequence"/>
</dbReference>
<organism evidence="6 9">
    <name type="scientific">Vibrio panuliri</name>
    <dbReference type="NCBI Taxonomy" id="1381081"/>
    <lineage>
        <taxon>Bacteria</taxon>
        <taxon>Pseudomonadati</taxon>
        <taxon>Pseudomonadota</taxon>
        <taxon>Gammaproteobacteria</taxon>
        <taxon>Vibrionales</taxon>
        <taxon>Vibrionaceae</taxon>
        <taxon>Vibrio</taxon>
    </lineage>
</organism>
<dbReference type="OrthoDB" id="5915058at2"/>
<feature type="domain" description="Type III secretion system flagellar brake protein YcgR PilZN" evidence="5">
    <location>
        <begin position="18"/>
        <end position="104"/>
    </location>
</feature>
<dbReference type="Gene3D" id="2.30.110.10">
    <property type="entry name" value="Electron Transport, Fmn-binding Protein, Chain A"/>
    <property type="match status" value="1"/>
</dbReference>
<keyword evidence="2" id="KW-0547">Nucleotide-binding</keyword>
<dbReference type="InterPro" id="IPR009875">
    <property type="entry name" value="PilZ_domain"/>
</dbReference>
<evidence type="ECO:0000313" key="6">
    <source>
        <dbReference type="EMBL" id="OLQ85895.1"/>
    </source>
</evidence>
<keyword evidence="8" id="KW-1185">Reference proteome</keyword>
<dbReference type="InterPro" id="IPR009926">
    <property type="entry name" value="T3SS_YcgR_PilZN"/>
</dbReference>
<dbReference type="AlphaFoldDB" id="A0A1Q9HA92"/>
<keyword evidence="3" id="KW-0975">Bacterial flagellum</keyword>
<dbReference type="InterPro" id="IPR012349">
    <property type="entry name" value="Split_barrel_FMN-bd"/>
</dbReference>
<evidence type="ECO:0000256" key="2">
    <source>
        <dbReference type="ARBA" id="ARBA00022741"/>
    </source>
</evidence>
<evidence type="ECO:0000313" key="7">
    <source>
        <dbReference type="EMBL" id="OLQ91390.1"/>
    </source>
</evidence>
<dbReference type="Proteomes" id="UP000186313">
    <property type="component" value="Unassembled WGS sequence"/>
</dbReference>
<dbReference type="Gene3D" id="2.40.10.220">
    <property type="entry name" value="predicted glycosyltransferase like domains"/>
    <property type="match status" value="1"/>
</dbReference>
<accession>A0A1Q9HA92</accession>
<evidence type="ECO:0000259" key="5">
    <source>
        <dbReference type="Pfam" id="PF12945"/>
    </source>
</evidence>
<proteinExistence type="predicted"/>
<dbReference type="GO" id="GO:0035438">
    <property type="term" value="F:cyclic-di-GMP binding"/>
    <property type="evidence" value="ECO:0007669"/>
    <property type="project" value="InterPro"/>
</dbReference>
<evidence type="ECO:0000313" key="8">
    <source>
        <dbReference type="Proteomes" id="UP000186039"/>
    </source>
</evidence>
<dbReference type="EMBL" id="MJMH01000173">
    <property type="protein sequence ID" value="OLQ91390.1"/>
    <property type="molecule type" value="Genomic_DNA"/>
</dbReference>
<sequence length="219" mass="24776">MPQESVEFLIPFLTPSLKLSVKIEFGPQDTYAFTADYIGCKLNRYLVVEFPKKVQEALVMRQVANAQVVIRGITQSKLGHIIAFKSSILGTVTMPAGLMFLRMPKHFASKPIRSHERYPVDEPITVLANTVTYEAVMQDFSVNGCAFFLKGENPFEKNTQISIESEFSRYWPSGITFTIVSIEKQTLGHRYGVKFDQTLEMSADLKHELLERSFVATPV</sequence>
<dbReference type="SUPFAM" id="SSF141371">
    <property type="entry name" value="PilZ domain-like"/>
    <property type="match status" value="2"/>
</dbReference>
<dbReference type="Pfam" id="PF07238">
    <property type="entry name" value="PilZ"/>
    <property type="match status" value="1"/>
</dbReference>
<dbReference type="Pfam" id="PF12945">
    <property type="entry name" value="PilZNR"/>
    <property type="match status" value="1"/>
</dbReference>
<dbReference type="RefSeq" id="WP_075710880.1">
    <property type="nucleotide sequence ID" value="NZ_AP019655.1"/>
</dbReference>
<reference evidence="8 9" key="1">
    <citation type="submission" date="2016-09" db="EMBL/GenBank/DDBJ databases">
        <title>Genomic Taxonomy of the Vibrionaceae.</title>
        <authorList>
            <person name="Gonzalez-Castillo A."/>
            <person name="Gomez-Gil B."/>
            <person name="Enciso-Ibarra K."/>
        </authorList>
    </citation>
    <scope>NUCLEOTIDE SEQUENCE [LARGE SCALE GENOMIC DNA]</scope>
    <source>
        <strain evidence="7 8">CAIM 1902</strain>
        <strain evidence="6 9">CAIM 703</strain>
    </source>
</reference>
<gene>
    <name evidence="7" type="ORF">BIY20_00855</name>
    <name evidence="6" type="ORF">BIY22_13500</name>
</gene>
<evidence type="ECO:0000256" key="1">
    <source>
        <dbReference type="ARBA" id="ARBA00022636"/>
    </source>
</evidence>
<evidence type="ECO:0000313" key="9">
    <source>
        <dbReference type="Proteomes" id="UP000186313"/>
    </source>
</evidence>
<evidence type="ECO:0000256" key="3">
    <source>
        <dbReference type="ARBA" id="ARBA00023143"/>
    </source>
</evidence>
<comment type="caution">
    <text evidence="6">The sequence shown here is derived from an EMBL/GenBank/DDBJ whole genome shotgun (WGS) entry which is preliminary data.</text>
</comment>
<protein>
    <submittedName>
        <fullName evidence="6">Pilus assembly protein PilZ</fullName>
    </submittedName>
</protein>